<dbReference type="OrthoDB" id="10611203at2759"/>
<dbReference type="GeneID" id="9830917"/>
<accession>A0A1Y5IPL1</accession>
<dbReference type="Gene3D" id="1.20.1070.10">
    <property type="entry name" value="Rhodopsin 7-helix transmembrane proteins"/>
    <property type="match status" value="1"/>
</dbReference>
<keyword evidence="5 8" id="KW-0472">Membrane</keyword>
<dbReference type="Proteomes" id="UP000009170">
    <property type="component" value="Unassembled WGS sequence"/>
</dbReference>
<evidence type="ECO:0000256" key="3">
    <source>
        <dbReference type="ARBA" id="ARBA00022989"/>
    </source>
</evidence>
<evidence type="ECO:0000256" key="2">
    <source>
        <dbReference type="ARBA" id="ARBA00022692"/>
    </source>
</evidence>
<reference evidence="9" key="2">
    <citation type="journal article" date="2014" name="BMC Genomics">
        <title>An improved genome of the model marine alga Ostreococcus tauri unfolds by assessing Illumina de novo assemblies.</title>
        <authorList>
            <person name="Blanc-Mathieu R."/>
            <person name="Verhelst B."/>
            <person name="Derelle E."/>
            <person name="Rombauts S."/>
            <person name="Bouget F.Y."/>
            <person name="Carre I."/>
            <person name="Chateau A."/>
            <person name="Eyre-Walker A."/>
            <person name="Grimsley N."/>
            <person name="Moreau H."/>
            <person name="Piegu B."/>
            <person name="Rivals E."/>
            <person name="Schackwitz W."/>
            <person name="Van de Peer Y."/>
            <person name="Piganeau G."/>
        </authorList>
    </citation>
    <scope>NUCLEOTIDE SEQUENCE</scope>
    <source>
        <strain evidence="9">RCC4221</strain>
    </source>
</reference>
<dbReference type="RefSeq" id="XP_003083144.1">
    <property type="nucleotide sequence ID" value="XM_003083096.1"/>
</dbReference>
<dbReference type="KEGG" id="ota:OT_ostta15g00010"/>
<dbReference type="PRINTS" id="PR02000">
    <property type="entry name" value="GCR1PLANT"/>
</dbReference>
<evidence type="ECO:0000256" key="8">
    <source>
        <dbReference type="SAM" id="Phobius"/>
    </source>
</evidence>
<dbReference type="GO" id="GO:0004930">
    <property type="term" value="F:G protein-coupled receptor activity"/>
    <property type="evidence" value="ECO:0007669"/>
    <property type="project" value="UniProtKB-KW"/>
</dbReference>
<dbReference type="Proteomes" id="UP000195557">
    <property type="component" value="Unassembled WGS sequence"/>
</dbReference>
<dbReference type="EMBL" id="CAID01000015">
    <property type="protein sequence ID" value="CAL57419.1"/>
    <property type="molecule type" value="Genomic_DNA"/>
</dbReference>
<dbReference type="STRING" id="70448.Q00VK8"/>
<sequence length="278" mass="30617">MAYDVQIWGIVVALALIPLATRTYADSQLGRCHIRRSADADGGAKAIRFAVYYLPIWLCVVYNLVCWWDIARAMRGARALERALGTDPRARAATTRLLTFARRLALYPAVQVCTNVPGTVMRLIDLLTSSRYSPPPWLMVSHVAAKTSQGLLHAIVFVYAHPARRDLIISFARSMGVARFLPMTWGVDSTGFRAADAQAGGQLVDDVDFVSEGEEDTDDGFVVLSNSTDAGEDRDGVNRKLSVEEDEDVMTHDLRPVVSQPNIEMSAMLIDDVRSDDA</sequence>
<keyword evidence="3 8" id="KW-1133">Transmembrane helix</keyword>
<keyword evidence="11" id="KW-1185">Reference proteome</keyword>
<keyword evidence="7" id="KW-0807">Transducer</keyword>
<evidence type="ECO:0000256" key="1">
    <source>
        <dbReference type="ARBA" id="ARBA00004141"/>
    </source>
</evidence>
<feature type="transmembrane region" description="Helical" evidence="8">
    <location>
        <begin position="49"/>
        <end position="68"/>
    </location>
</feature>
<dbReference type="InParanoid" id="Q00VK8"/>
<evidence type="ECO:0000313" key="10">
    <source>
        <dbReference type="EMBL" id="OUS49062.1"/>
    </source>
</evidence>
<accession>Q00VK8</accession>
<dbReference type="EMBL" id="KZ155771">
    <property type="protein sequence ID" value="OUS49062.1"/>
    <property type="molecule type" value="Genomic_DNA"/>
</dbReference>
<organism evidence="9 11">
    <name type="scientific">Ostreococcus tauri</name>
    <name type="common">Marine green alga</name>
    <dbReference type="NCBI Taxonomy" id="70448"/>
    <lineage>
        <taxon>Eukaryota</taxon>
        <taxon>Viridiplantae</taxon>
        <taxon>Chlorophyta</taxon>
        <taxon>Mamiellophyceae</taxon>
        <taxon>Mamiellales</taxon>
        <taxon>Bathycoccaceae</taxon>
        <taxon>Ostreococcus</taxon>
    </lineage>
</organism>
<proteinExistence type="predicted"/>
<evidence type="ECO:0000256" key="5">
    <source>
        <dbReference type="ARBA" id="ARBA00023136"/>
    </source>
</evidence>
<dbReference type="AlphaFoldDB" id="Q00VK8"/>
<keyword evidence="4" id="KW-0297">G-protein coupled receptor</keyword>
<comment type="subcellular location">
    <subcellularLocation>
        <location evidence="1">Membrane</location>
        <topology evidence="1">Multi-pass membrane protein</topology>
    </subcellularLocation>
</comment>
<dbReference type="InterPro" id="IPR022340">
    <property type="entry name" value="GPCR_GCR1_put"/>
</dbReference>
<accession>A0A454XJ82</accession>
<evidence type="ECO:0000313" key="9">
    <source>
        <dbReference type="EMBL" id="CAL57419.1"/>
    </source>
</evidence>
<dbReference type="GO" id="GO:0005886">
    <property type="term" value="C:plasma membrane"/>
    <property type="evidence" value="ECO:0007669"/>
    <property type="project" value="TreeGrafter"/>
</dbReference>
<reference evidence="10" key="3">
    <citation type="submission" date="2017-04" db="EMBL/GenBank/DDBJ databases">
        <title>Population genomics of picophytoplankton unveils novel chromosome hypervariability.</title>
        <authorList>
            <consortium name="DOE Joint Genome Institute"/>
            <person name="Blanc-Mathieu R."/>
            <person name="Krasovec M."/>
            <person name="Hebrard M."/>
            <person name="Yau S."/>
            <person name="Desgranges E."/>
            <person name="Martin J."/>
            <person name="Schackwitz W."/>
            <person name="Kuo A."/>
            <person name="Salin G."/>
            <person name="Donnadieu C."/>
            <person name="Desdevises Y."/>
            <person name="Sanchez-Ferandin S."/>
            <person name="Moreau H."/>
            <person name="Rivals E."/>
            <person name="Grigoriev I.V."/>
            <person name="Grimsley N."/>
            <person name="Eyre-Walker A."/>
            <person name="Piganeau G."/>
        </authorList>
    </citation>
    <scope>NUCLEOTIDE SEQUENCE [LARGE SCALE GENOMIC DNA]</scope>
    <source>
        <strain evidence="10">RCC 1115</strain>
    </source>
</reference>
<dbReference type="OMA" id="GRCHIRR"/>
<reference evidence="9 11" key="1">
    <citation type="journal article" date="2006" name="Proc. Natl. Acad. Sci. U.S.A.">
        <title>Genome analysis of the smallest free-living eukaryote Ostreococcus tauri unveils many unique features.</title>
        <authorList>
            <person name="Derelle E."/>
            <person name="Ferraz C."/>
            <person name="Rombauts S."/>
            <person name="Rouze P."/>
            <person name="Worden A.Z."/>
            <person name="Robbens S."/>
            <person name="Partensky F."/>
            <person name="Degroeve S."/>
            <person name="Echeynie S."/>
            <person name="Cooke R."/>
            <person name="Saeys Y."/>
            <person name="Wuyts J."/>
            <person name="Jabbari K."/>
            <person name="Bowler C."/>
            <person name="Panaud O."/>
            <person name="Piegu B."/>
            <person name="Ball S.G."/>
            <person name="Ral J.-P."/>
            <person name="Bouget F.-Y."/>
            <person name="Piganeau G."/>
            <person name="De Baets B."/>
            <person name="Picard A."/>
            <person name="Delseny M."/>
            <person name="Demaille J."/>
            <person name="Van de Peer Y."/>
            <person name="Moreau H."/>
        </authorList>
    </citation>
    <scope>NUCLEOTIDE SEQUENCE [LARGE SCALE GENOMIC DNA]</scope>
    <source>
        <strain evidence="9 11">OTTH0595</strain>
    </source>
</reference>
<dbReference type="PANTHER" id="PTHR23112">
    <property type="entry name" value="G PROTEIN-COUPLED RECEPTOR 157-RELATED"/>
    <property type="match status" value="1"/>
</dbReference>
<dbReference type="PANTHER" id="PTHR23112:SF0">
    <property type="entry name" value="TRANSMEMBRANE PROTEIN 116"/>
    <property type="match status" value="1"/>
</dbReference>
<gene>
    <name evidence="10" type="ORF">BE221DRAFT_202324</name>
    <name evidence="9" type="ORF">OT_ostta15g00010</name>
</gene>
<keyword evidence="6 9" id="KW-0675">Receptor</keyword>
<keyword evidence="2 8" id="KW-0812">Transmembrane</keyword>
<evidence type="ECO:0000256" key="4">
    <source>
        <dbReference type="ARBA" id="ARBA00023040"/>
    </source>
</evidence>
<evidence type="ECO:0000256" key="6">
    <source>
        <dbReference type="ARBA" id="ARBA00023170"/>
    </source>
</evidence>
<protein>
    <submittedName>
        <fullName evidence="9">G protein-coupled receptor GCR1 putative</fullName>
    </submittedName>
</protein>
<evidence type="ECO:0000313" key="11">
    <source>
        <dbReference type="Proteomes" id="UP000009170"/>
    </source>
</evidence>
<name>Q00VK8_OSTTA</name>
<dbReference type="GO" id="GO:0007189">
    <property type="term" value="P:adenylate cyclase-activating G protein-coupled receptor signaling pathway"/>
    <property type="evidence" value="ECO:0007669"/>
    <property type="project" value="TreeGrafter"/>
</dbReference>
<evidence type="ECO:0000256" key="7">
    <source>
        <dbReference type="ARBA" id="ARBA00023224"/>
    </source>
</evidence>